<comment type="caution">
    <text evidence="2">The sequence shown here is derived from an EMBL/GenBank/DDBJ whole genome shotgun (WGS) entry which is preliminary data.</text>
</comment>
<dbReference type="InterPro" id="IPR050834">
    <property type="entry name" value="Glycosyltransf_2"/>
</dbReference>
<dbReference type="CDD" id="cd00761">
    <property type="entry name" value="Glyco_tranf_GTA_type"/>
    <property type="match status" value="1"/>
</dbReference>
<dbReference type="Proteomes" id="UP000267408">
    <property type="component" value="Unassembled WGS sequence"/>
</dbReference>
<dbReference type="AlphaFoldDB" id="A0A8G1XBW9"/>
<proteinExistence type="predicted"/>
<dbReference type="SUPFAM" id="SSF53448">
    <property type="entry name" value="Nucleotide-diphospho-sugar transferases"/>
    <property type="match status" value="1"/>
</dbReference>
<dbReference type="RefSeq" id="WP_123556190.1">
    <property type="nucleotide sequence ID" value="NZ_RJVJ01000001.1"/>
</dbReference>
<dbReference type="OrthoDB" id="3180470at2"/>
<sequence length="283" mass="30815">MTVPLTVAVCSNRPDLLLAALDRLPGVLGTDDHLVVVVDTAADAATQRRLTVPADRRTVLFNGATIGLSYSRNLALKEAPTRHVVFVDDDIVPTTDAVEDLRAALADGAHVAGTRITADLQGRRTPWWLTTGQLHYLGSHHPDLPASIWGGCFALDRDHARLLGLDFDSRLGRVGTNLASAEDTTLVRELTALGATTAVLHDTQVRHLIPAHRLRPGYLLRRAYWQGRSEVRRGTARAGLHKEWRRNRSSGPGARPAVLAVLYTAAVLTGIGRELLDPARRRS</sequence>
<name>A0A8G1XBW9_9ACTN</name>
<dbReference type="Pfam" id="PF00535">
    <property type="entry name" value="Glycos_transf_2"/>
    <property type="match status" value="1"/>
</dbReference>
<evidence type="ECO:0000313" key="2">
    <source>
        <dbReference type="EMBL" id="ROR44720.1"/>
    </source>
</evidence>
<dbReference type="InterPro" id="IPR001173">
    <property type="entry name" value="Glyco_trans_2-like"/>
</dbReference>
<gene>
    <name evidence="2" type="ORF">EDD39_2927</name>
</gene>
<organism evidence="2 3">
    <name type="scientific">Kitasatospora cineracea</name>
    <dbReference type="NCBI Taxonomy" id="88074"/>
    <lineage>
        <taxon>Bacteria</taxon>
        <taxon>Bacillati</taxon>
        <taxon>Actinomycetota</taxon>
        <taxon>Actinomycetes</taxon>
        <taxon>Kitasatosporales</taxon>
        <taxon>Streptomycetaceae</taxon>
        <taxon>Kitasatospora</taxon>
    </lineage>
</organism>
<dbReference type="InterPro" id="IPR029044">
    <property type="entry name" value="Nucleotide-diphossugar_trans"/>
</dbReference>
<evidence type="ECO:0000259" key="1">
    <source>
        <dbReference type="Pfam" id="PF00535"/>
    </source>
</evidence>
<keyword evidence="2" id="KW-0808">Transferase</keyword>
<accession>A0A8G1XBW9</accession>
<protein>
    <submittedName>
        <fullName evidence="2">GT2 family glycosyltransferase</fullName>
    </submittedName>
</protein>
<reference evidence="2 3" key="1">
    <citation type="submission" date="2018-11" db="EMBL/GenBank/DDBJ databases">
        <title>Sequencing the genomes of 1000 actinobacteria strains.</title>
        <authorList>
            <person name="Klenk H.-P."/>
        </authorList>
    </citation>
    <scope>NUCLEOTIDE SEQUENCE [LARGE SCALE GENOMIC DNA]</scope>
    <source>
        <strain evidence="2 3">DSM 44780</strain>
    </source>
</reference>
<dbReference type="GO" id="GO:0016740">
    <property type="term" value="F:transferase activity"/>
    <property type="evidence" value="ECO:0007669"/>
    <property type="project" value="UniProtKB-KW"/>
</dbReference>
<dbReference type="EMBL" id="RJVJ01000001">
    <property type="protein sequence ID" value="ROR44720.1"/>
    <property type="molecule type" value="Genomic_DNA"/>
</dbReference>
<dbReference type="PANTHER" id="PTHR43685">
    <property type="entry name" value="GLYCOSYLTRANSFERASE"/>
    <property type="match status" value="1"/>
</dbReference>
<dbReference type="PANTHER" id="PTHR43685:SF2">
    <property type="entry name" value="GLYCOSYLTRANSFERASE 2-LIKE DOMAIN-CONTAINING PROTEIN"/>
    <property type="match status" value="1"/>
</dbReference>
<evidence type="ECO:0000313" key="3">
    <source>
        <dbReference type="Proteomes" id="UP000267408"/>
    </source>
</evidence>
<feature type="domain" description="Glycosyltransferase 2-like" evidence="1">
    <location>
        <begin position="9"/>
        <end position="131"/>
    </location>
</feature>
<dbReference type="Gene3D" id="3.90.550.10">
    <property type="entry name" value="Spore Coat Polysaccharide Biosynthesis Protein SpsA, Chain A"/>
    <property type="match status" value="1"/>
</dbReference>